<evidence type="ECO:0000313" key="4">
    <source>
        <dbReference type="Proteomes" id="UP000751190"/>
    </source>
</evidence>
<comment type="caution">
    <text evidence="3">The sequence shown here is derived from an EMBL/GenBank/DDBJ whole genome shotgun (WGS) entry which is preliminary data.</text>
</comment>
<dbReference type="InterPro" id="IPR039333">
    <property type="entry name" value="PYM1"/>
</dbReference>
<dbReference type="GO" id="GO:0005737">
    <property type="term" value="C:cytoplasm"/>
    <property type="evidence" value="ECO:0007669"/>
    <property type="project" value="TreeGrafter"/>
</dbReference>
<feature type="region of interest" description="Disordered" evidence="1">
    <location>
        <begin position="1"/>
        <end position="142"/>
    </location>
</feature>
<protein>
    <recommendedName>
        <fullName evidence="2">WIBG Mago-binding domain-containing protein</fullName>
    </recommendedName>
</protein>
<dbReference type="OrthoDB" id="21625at2759"/>
<dbReference type="SMART" id="SM01273">
    <property type="entry name" value="Mago-bind"/>
    <property type="match status" value="1"/>
</dbReference>
<name>A0A8J5XBR7_DIALT</name>
<organism evidence="3 4">
    <name type="scientific">Diacronema lutheri</name>
    <name type="common">Unicellular marine alga</name>
    <name type="synonym">Monochrysis lutheri</name>
    <dbReference type="NCBI Taxonomy" id="2081491"/>
    <lineage>
        <taxon>Eukaryota</taxon>
        <taxon>Haptista</taxon>
        <taxon>Haptophyta</taxon>
        <taxon>Pavlovophyceae</taxon>
        <taxon>Pavlovales</taxon>
        <taxon>Pavlovaceae</taxon>
        <taxon>Diacronema</taxon>
    </lineage>
</organism>
<feature type="domain" description="WIBG Mago-binding" evidence="2">
    <location>
        <begin position="1"/>
        <end position="27"/>
    </location>
</feature>
<feature type="compositionally biased region" description="Gly residues" evidence="1">
    <location>
        <begin position="127"/>
        <end position="140"/>
    </location>
</feature>
<feature type="compositionally biased region" description="Basic and acidic residues" evidence="1">
    <location>
        <begin position="9"/>
        <end position="21"/>
    </location>
</feature>
<keyword evidence="4" id="KW-1185">Reference proteome</keyword>
<evidence type="ECO:0000313" key="3">
    <source>
        <dbReference type="EMBL" id="KAG8460678.1"/>
    </source>
</evidence>
<sequence length="283" mass="28871">MTEVIKGTRRPDGTYRKDVVRKAGYVPEDEQEKYHDKFKVQGPKGVPGADTSEAATVKQPLTKSAKKNAARKAKKQDGGAEALAANDDAPGGRGGHGGRRDEAGADGDGGNGACLANGAGVTSESGSGAGGAGGAGGASGAGADAGALLAQEVSRRLRAARKKLRHVDELLEQQAAGAALNDDQCSKLGKRLELLADVSFLESLAAPPAAAAAMPVDGSPVDAFGKRLRALRKKARQVDELAERAHSGPELTDEQRAKLAAALALSREIDQLAQILAAVGVSV</sequence>
<dbReference type="PANTHER" id="PTHR22959">
    <property type="entry name" value="PYM PROTEIN"/>
    <property type="match status" value="1"/>
</dbReference>
<feature type="compositionally biased region" description="Basic residues" evidence="1">
    <location>
        <begin position="64"/>
        <end position="74"/>
    </location>
</feature>
<accession>A0A8J5XBR7</accession>
<gene>
    <name evidence="3" type="ORF">KFE25_011453</name>
</gene>
<dbReference type="OMA" id="DSEMPTS"/>
<evidence type="ECO:0000259" key="2">
    <source>
        <dbReference type="SMART" id="SM01273"/>
    </source>
</evidence>
<dbReference type="GO" id="GO:0003723">
    <property type="term" value="F:RNA binding"/>
    <property type="evidence" value="ECO:0007669"/>
    <property type="project" value="TreeGrafter"/>
</dbReference>
<dbReference type="Proteomes" id="UP000751190">
    <property type="component" value="Unassembled WGS sequence"/>
</dbReference>
<dbReference type="EMBL" id="JAGTXO010000031">
    <property type="protein sequence ID" value="KAG8460678.1"/>
    <property type="molecule type" value="Genomic_DNA"/>
</dbReference>
<dbReference type="GO" id="GO:0035145">
    <property type="term" value="C:exon-exon junction complex"/>
    <property type="evidence" value="ECO:0007669"/>
    <property type="project" value="TreeGrafter"/>
</dbReference>
<dbReference type="GO" id="GO:1903259">
    <property type="term" value="P:exon-exon junction complex disassembly"/>
    <property type="evidence" value="ECO:0007669"/>
    <property type="project" value="InterPro"/>
</dbReference>
<dbReference type="Pfam" id="PF09282">
    <property type="entry name" value="Mago-bind"/>
    <property type="match status" value="1"/>
</dbReference>
<evidence type="ECO:0000256" key="1">
    <source>
        <dbReference type="SAM" id="MobiDB-lite"/>
    </source>
</evidence>
<dbReference type="AlphaFoldDB" id="A0A8J5XBR7"/>
<reference evidence="3" key="1">
    <citation type="submission" date="2021-05" db="EMBL/GenBank/DDBJ databases">
        <title>The genome of the haptophyte Pavlova lutheri (Diacronema luteri, Pavlovales) - a model for lipid biosynthesis in eukaryotic algae.</title>
        <authorList>
            <person name="Hulatt C.J."/>
            <person name="Posewitz M.C."/>
        </authorList>
    </citation>
    <scope>NUCLEOTIDE SEQUENCE</scope>
    <source>
        <strain evidence="3">NIVA-4/92</strain>
    </source>
</reference>
<dbReference type="PANTHER" id="PTHR22959:SF0">
    <property type="entry name" value="PARTNER OF Y14 AND MAGO"/>
    <property type="match status" value="1"/>
</dbReference>
<dbReference type="InterPro" id="IPR015362">
    <property type="entry name" value="WIBG_mago-bd"/>
</dbReference>
<proteinExistence type="predicted"/>
<feature type="compositionally biased region" description="Low complexity" evidence="1">
    <location>
        <begin position="113"/>
        <end position="126"/>
    </location>
</feature>